<reference evidence="2" key="2">
    <citation type="journal article" date="2013" name="Nat. Commun.">
        <title>Genome of the Chinese tree shrew.</title>
        <authorList>
            <person name="Fan Y."/>
            <person name="Huang Z.Y."/>
            <person name="Cao C.C."/>
            <person name="Chen C.S."/>
            <person name="Chen Y.X."/>
            <person name="Fan D.D."/>
            <person name="He J."/>
            <person name="Hou H.L."/>
            <person name="Hu L."/>
            <person name="Hu X.T."/>
            <person name="Jiang X.T."/>
            <person name="Lai R."/>
            <person name="Lang Y.S."/>
            <person name="Liang B."/>
            <person name="Liao S.G."/>
            <person name="Mu D."/>
            <person name="Ma Y.Y."/>
            <person name="Niu Y.Y."/>
            <person name="Sun X.Q."/>
            <person name="Xia J.Q."/>
            <person name="Xiao J."/>
            <person name="Xiong Z.Q."/>
            <person name="Xu L."/>
            <person name="Yang L."/>
            <person name="Zhang Y."/>
            <person name="Zhao W."/>
            <person name="Zhao X.D."/>
            <person name="Zheng Y.T."/>
            <person name="Zhou J.M."/>
            <person name="Zhu Y.B."/>
            <person name="Zhang G.J."/>
            <person name="Wang J."/>
            <person name="Yao Y.G."/>
        </authorList>
    </citation>
    <scope>NUCLEOTIDE SEQUENCE [LARGE SCALE GENOMIC DNA]</scope>
</reference>
<dbReference type="AlphaFoldDB" id="L9JPJ7"/>
<accession>L9JPJ7</accession>
<dbReference type="EMBL" id="KB320954">
    <property type="protein sequence ID" value="ELW52440.1"/>
    <property type="molecule type" value="Genomic_DNA"/>
</dbReference>
<evidence type="ECO:0000313" key="2">
    <source>
        <dbReference type="Proteomes" id="UP000011518"/>
    </source>
</evidence>
<dbReference type="Proteomes" id="UP000011518">
    <property type="component" value="Unassembled WGS sequence"/>
</dbReference>
<gene>
    <name evidence="1" type="ORF">TREES_T100010938</name>
</gene>
<dbReference type="InParanoid" id="L9JPJ7"/>
<evidence type="ECO:0000313" key="1">
    <source>
        <dbReference type="EMBL" id="ELW52440.1"/>
    </source>
</evidence>
<reference evidence="2" key="1">
    <citation type="submission" date="2012-07" db="EMBL/GenBank/DDBJ databases">
        <title>Genome of the Chinese tree shrew, a rising model animal genetically related to primates.</title>
        <authorList>
            <person name="Zhang G."/>
            <person name="Fan Y."/>
            <person name="Yao Y."/>
            <person name="Huang Z."/>
        </authorList>
    </citation>
    <scope>NUCLEOTIDE SEQUENCE [LARGE SCALE GENOMIC DNA]</scope>
</reference>
<name>L9JPJ7_TUPCH</name>
<protein>
    <submittedName>
        <fullName evidence="1">Uncharacterized protein</fullName>
    </submittedName>
</protein>
<sequence length="165" mass="19176">MLKGESPLASTEGKLTSYHIREVDGKVLKQLYCNRYHSLLTVFVAGNRMNGCRKIARRKAKVDGITQGEEDRATCDFPSPQQVLLIPCAFWVFILLKVHHEVQYEPTLEYRKLEQHYWVIPRDHAIKSPFSHKSRVWLFATFQFQPHNSSMCLRSATILRTSSRL</sequence>
<keyword evidence="2" id="KW-1185">Reference proteome</keyword>
<proteinExistence type="predicted"/>
<organism evidence="1 2">
    <name type="scientific">Tupaia chinensis</name>
    <name type="common">Chinese tree shrew</name>
    <name type="synonym">Tupaia belangeri chinensis</name>
    <dbReference type="NCBI Taxonomy" id="246437"/>
    <lineage>
        <taxon>Eukaryota</taxon>
        <taxon>Metazoa</taxon>
        <taxon>Chordata</taxon>
        <taxon>Craniata</taxon>
        <taxon>Vertebrata</taxon>
        <taxon>Euteleostomi</taxon>
        <taxon>Mammalia</taxon>
        <taxon>Eutheria</taxon>
        <taxon>Euarchontoglires</taxon>
        <taxon>Scandentia</taxon>
        <taxon>Tupaiidae</taxon>
        <taxon>Tupaia</taxon>
    </lineage>
</organism>